<dbReference type="EMBL" id="QGKV02000759">
    <property type="protein sequence ID" value="KAF3565136.1"/>
    <property type="molecule type" value="Genomic_DNA"/>
</dbReference>
<protein>
    <submittedName>
        <fullName evidence="1">Uncharacterized protein</fullName>
    </submittedName>
</protein>
<evidence type="ECO:0000313" key="1">
    <source>
        <dbReference type="EMBL" id="KAF3565136.1"/>
    </source>
</evidence>
<name>A0ABQ7CYF4_BRACR</name>
<accession>A0ABQ7CYF4</accession>
<proteinExistence type="predicted"/>
<keyword evidence="2" id="KW-1185">Reference proteome</keyword>
<evidence type="ECO:0000313" key="2">
    <source>
        <dbReference type="Proteomes" id="UP000266723"/>
    </source>
</evidence>
<comment type="caution">
    <text evidence="1">The sequence shown here is derived from an EMBL/GenBank/DDBJ whole genome shotgun (WGS) entry which is preliminary data.</text>
</comment>
<sequence length="113" mass="12694">MGIPLSVGFLLDGGNPLDLVGDNQTWKDLQESKRQKKEKREGGRISSWFVKTDLEGQTEPDRVKLVVTVLQQCSLECLVNPTVRSSLIKLKFGRGVGDWFILDLYGGISLWFP</sequence>
<dbReference type="Proteomes" id="UP000266723">
    <property type="component" value="Unassembled WGS sequence"/>
</dbReference>
<gene>
    <name evidence="1" type="ORF">DY000_02016498</name>
</gene>
<organism evidence="1 2">
    <name type="scientific">Brassica cretica</name>
    <name type="common">Mustard</name>
    <dbReference type="NCBI Taxonomy" id="69181"/>
    <lineage>
        <taxon>Eukaryota</taxon>
        <taxon>Viridiplantae</taxon>
        <taxon>Streptophyta</taxon>
        <taxon>Embryophyta</taxon>
        <taxon>Tracheophyta</taxon>
        <taxon>Spermatophyta</taxon>
        <taxon>Magnoliopsida</taxon>
        <taxon>eudicotyledons</taxon>
        <taxon>Gunneridae</taxon>
        <taxon>Pentapetalae</taxon>
        <taxon>rosids</taxon>
        <taxon>malvids</taxon>
        <taxon>Brassicales</taxon>
        <taxon>Brassicaceae</taxon>
        <taxon>Brassiceae</taxon>
        <taxon>Brassica</taxon>
    </lineage>
</organism>
<reference evidence="1 2" key="1">
    <citation type="journal article" date="2020" name="BMC Genomics">
        <title>Intraspecific diversification of the crop wild relative Brassica cretica Lam. using demographic model selection.</title>
        <authorList>
            <person name="Kioukis A."/>
            <person name="Michalopoulou V.A."/>
            <person name="Briers L."/>
            <person name="Pirintsos S."/>
            <person name="Studholme D.J."/>
            <person name="Pavlidis P."/>
            <person name="Sarris P.F."/>
        </authorList>
    </citation>
    <scope>NUCLEOTIDE SEQUENCE [LARGE SCALE GENOMIC DNA]</scope>
    <source>
        <strain evidence="2">cv. PFS-1207/04</strain>
    </source>
</reference>